<dbReference type="InterPro" id="IPR030802">
    <property type="entry name" value="Permease_MalE"/>
</dbReference>
<feature type="transmembrane region" description="Helical" evidence="1">
    <location>
        <begin position="236"/>
        <end position="256"/>
    </location>
</feature>
<evidence type="ECO:0000256" key="1">
    <source>
        <dbReference type="SAM" id="Phobius"/>
    </source>
</evidence>
<evidence type="ECO:0000313" key="3">
    <source>
        <dbReference type="Proteomes" id="UP000315736"/>
    </source>
</evidence>
<evidence type="ECO:0000313" key="2">
    <source>
        <dbReference type="EMBL" id="TSE20434.1"/>
    </source>
</evidence>
<keyword evidence="1" id="KW-1133">Transmembrane helix</keyword>
<feature type="transmembrane region" description="Helical" evidence="1">
    <location>
        <begin position="95"/>
        <end position="119"/>
    </location>
</feature>
<feature type="transmembrane region" description="Helical" evidence="1">
    <location>
        <begin position="197"/>
        <end position="224"/>
    </location>
</feature>
<organism evidence="2 3">
    <name type="scientific">Tepidimonas alkaliphilus</name>
    <dbReference type="NCBI Taxonomy" id="2588942"/>
    <lineage>
        <taxon>Bacteria</taxon>
        <taxon>Pseudomonadati</taxon>
        <taxon>Pseudomonadota</taxon>
        <taxon>Betaproteobacteria</taxon>
        <taxon>Burkholderiales</taxon>
        <taxon>Tepidimonas</taxon>
    </lineage>
</organism>
<dbReference type="EMBL" id="VJNB01000003">
    <property type="protein sequence ID" value="TSE20434.1"/>
    <property type="molecule type" value="Genomic_DNA"/>
</dbReference>
<name>A0A554WA41_9BURK</name>
<accession>A0A554WA41</accession>
<keyword evidence="1" id="KW-0812">Transmembrane</keyword>
<comment type="caution">
    <text evidence="2">The sequence shown here is derived from an EMBL/GenBank/DDBJ whole genome shotgun (WGS) entry which is preliminary data.</text>
</comment>
<keyword evidence="3" id="KW-1185">Reference proteome</keyword>
<dbReference type="Proteomes" id="UP000315736">
    <property type="component" value="Unassembled WGS sequence"/>
</dbReference>
<proteinExistence type="predicted"/>
<keyword evidence="1" id="KW-0472">Membrane</keyword>
<dbReference type="Pfam" id="PF02405">
    <property type="entry name" value="MlaE"/>
    <property type="match status" value="1"/>
</dbReference>
<protein>
    <submittedName>
        <fullName evidence="2">Permease MlaE</fullName>
    </submittedName>
</protein>
<dbReference type="RefSeq" id="WP_246100564.1">
    <property type="nucleotide sequence ID" value="NZ_VJNB01000003.1"/>
</dbReference>
<reference evidence="2 3" key="1">
    <citation type="submission" date="2019-07" db="EMBL/GenBank/DDBJ databases">
        <title>Tepidimonas alkaliphilus YIM 72238 draft genome.</title>
        <authorList>
            <person name="Da Costa M.S."/>
            <person name="Froufe H.J.C."/>
            <person name="Egas C."/>
            <person name="Albuquerque L."/>
        </authorList>
    </citation>
    <scope>NUCLEOTIDE SEQUENCE [LARGE SCALE GENOMIC DNA]</scope>
    <source>
        <strain evidence="2 3">YIM 72238</strain>
    </source>
</reference>
<feature type="transmembrane region" description="Helical" evidence="1">
    <location>
        <begin position="20"/>
        <end position="40"/>
    </location>
</feature>
<sequence>MSVMPAPTPSWTASVQGWRLWVALLRLMGRLLALALQPASYRGAAWPRVAQHLVTAALPALWWYAVLSALFGQVVIRIVVVTAQGYGLTQYAVEAVVRVLVLELLPLAAALFVLLRVMLARGAELRRLRREGRLPLELRDGLEPWRLHVLPRALGGAFAVVLLTMVSCILACVLTYLNLYGFSPWAWPSYTRAVGQIFNPAVTLIFSLKTLGFALAVGVVPLAAMFDGRSHSDVRALVRTAAVLLAVELLGLVGNYY</sequence>
<dbReference type="GO" id="GO:0043190">
    <property type="term" value="C:ATP-binding cassette (ABC) transporter complex"/>
    <property type="evidence" value="ECO:0007669"/>
    <property type="project" value="InterPro"/>
</dbReference>
<gene>
    <name evidence="2" type="ORF">Talka_00780</name>
</gene>
<feature type="transmembrane region" description="Helical" evidence="1">
    <location>
        <begin position="153"/>
        <end position="177"/>
    </location>
</feature>
<feature type="transmembrane region" description="Helical" evidence="1">
    <location>
        <begin position="61"/>
        <end position="83"/>
    </location>
</feature>
<dbReference type="AlphaFoldDB" id="A0A554WA41"/>